<name>A0A4S4KYJ7_9AGAM</name>
<evidence type="ECO:0000256" key="1">
    <source>
        <dbReference type="SAM" id="MobiDB-lite"/>
    </source>
</evidence>
<organism evidence="2 3">
    <name type="scientific">Bondarzewia mesenterica</name>
    <dbReference type="NCBI Taxonomy" id="1095465"/>
    <lineage>
        <taxon>Eukaryota</taxon>
        <taxon>Fungi</taxon>
        <taxon>Dikarya</taxon>
        <taxon>Basidiomycota</taxon>
        <taxon>Agaricomycotina</taxon>
        <taxon>Agaricomycetes</taxon>
        <taxon>Russulales</taxon>
        <taxon>Bondarzewiaceae</taxon>
        <taxon>Bondarzewia</taxon>
    </lineage>
</organism>
<accession>A0A4S4KYJ7</accession>
<protein>
    <submittedName>
        <fullName evidence="2">Uncharacterized protein</fullName>
    </submittedName>
</protein>
<evidence type="ECO:0000313" key="2">
    <source>
        <dbReference type="EMBL" id="THH03268.1"/>
    </source>
</evidence>
<sequence>MRILKNLHLVDYDSKTQDKELVCMVMLWSLHVDFDAFCSSLNLIDNLTRSKLEDTFKNEDIIRTHRLDALPPLDSLRPLWHHLFKSDFRGLNGHTEDRCFKRINQQLQGKLSQANAVQEVPQLDSGIVQFTGSASVHSLHPSDPLSPLQLDADDDWNT</sequence>
<dbReference type="Proteomes" id="UP000310158">
    <property type="component" value="Unassembled WGS sequence"/>
</dbReference>
<dbReference type="OrthoDB" id="1748863at2759"/>
<proteinExistence type="predicted"/>
<reference evidence="2 3" key="1">
    <citation type="submission" date="2019-02" db="EMBL/GenBank/DDBJ databases">
        <title>Genome sequencing of the rare red list fungi Bondarzewia mesenterica.</title>
        <authorList>
            <person name="Buettner E."/>
            <person name="Kellner H."/>
        </authorList>
    </citation>
    <scope>NUCLEOTIDE SEQUENCE [LARGE SCALE GENOMIC DNA]</scope>
    <source>
        <strain evidence="2 3">DSM 108281</strain>
    </source>
</reference>
<evidence type="ECO:0000313" key="3">
    <source>
        <dbReference type="Proteomes" id="UP000310158"/>
    </source>
</evidence>
<keyword evidence="3" id="KW-1185">Reference proteome</keyword>
<feature type="region of interest" description="Disordered" evidence="1">
    <location>
        <begin position="138"/>
        <end position="158"/>
    </location>
</feature>
<gene>
    <name evidence="2" type="ORF">EW146_g10477</name>
</gene>
<comment type="caution">
    <text evidence="2">The sequence shown here is derived from an EMBL/GenBank/DDBJ whole genome shotgun (WGS) entry which is preliminary data.</text>
</comment>
<dbReference type="AlphaFoldDB" id="A0A4S4KYJ7"/>
<dbReference type="EMBL" id="SGPL01001379">
    <property type="protein sequence ID" value="THH03268.1"/>
    <property type="molecule type" value="Genomic_DNA"/>
</dbReference>